<keyword evidence="4" id="KW-0812">Transmembrane</keyword>
<dbReference type="PROSITE" id="PS50109">
    <property type="entry name" value="HIS_KIN"/>
    <property type="match status" value="1"/>
</dbReference>
<keyword evidence="2" id="KW-0418">Kinase</keyword>
<evidence type="ECO:0000259" key="5">
    <source>
        <dbReference type="PROSITE" id="PS50109"/>
    </source>
</evidence>
<evidence type="ECO:0000313" key="7">
    <source>
        <dbReference type="Proteomes" id="UP001501410"/>
    </source>
</evidence>
<protein>
    <recommendedName>
        <fullName evidence="5">Histidine kinase domain-containing protein</fullName>
    </recommendedName>
</protein>
<dbReference type="SUPFAM" id="SSF63829">
    <property type="entry name" value="Calcium-dependent phosphotriesterase"/>
    <property type="match status" value="1"/>
</dbReference>
<proteinExistence type="predicted"/>
<dbReference type="Pfam" id="PF02518">
    <property type="entry name" value="HATPase_c"/>
    <property type="match status" value="1"/>
</dbReference>
<name>A0ABP8MJV5_9BACT</name>
<dbReference type="InterPro" id="IPR013783">
    <property type="entry name" value="Ig-like_fold"/>
</dbReference>
<dbReference type="InterPro" id="IPR011712">
    <property type="entry name" value="Sig_transdc_His_kin_sub3_dim/P"/>
</dbReference>
<comment type="caution">
    <text evidence="6">The sequence shown here is derived from an EMBL/GenBank/DDBJ whole genome shotgun (WGS) entry which is preliminary data.</text>
</comment>
<reference evidence="7" key="1">
    <citation type="journal article" date="2019" name="Int. J. Syst. Evol. Microbiol.">
        <title>The Global Catalogue of Microorganisms (GCM) 10K type strain sequencing project: providing services to taxonomists for standard genome sequencing and annotation.</title>
        <authorList>
            <consortium name="The Broad Institute Genomics Platform"/>
            <consortium name="The Broad Institute Genome Sequencing Center for Infectious Disease"/>
            <person name="Wu L."/>
            <person name="Ma J."/>
        </authorList>
    </citation>
    <scope>NUCLEOTIDE SEQUENCE [LARGE SCALE GENOMIC DNA]</scope>
    <source>
        <strain evidence="7">JCM 31921</strain>
    </source>
</reference>
<keyword evidence="3" id="KW-0902">Two-component regulatory system</keyword>
<keyword evidence="1" id="KW-0808">Transferase</keyword>
<dbReference type="Gene3D" id="3.30.565.10">
    <property type="entry name" value="Histidine kinase-like ATPase, C-terminal domain"/>
    <property type="match status" value="1"/>
</dbReference>
<feature type="transmembrane region" description="Helical" evidence="4">
    <location>
        <begin position="749"/>
        <end position="767"/>
    </location>
</feature>
<keyword evidence="4" id="KW-0472">Membrane</keyword>
<dbReference type="PANTHER" id="PTHR24421">
    <property type="entry name" value="NITRATE/NITRITE SENSOR PROTEIN NARX-RELATED"/>
    <property type="match status" value="1"/>
</dbReference>
<dbReference type="SUPFAM" id="SSF55874">
    <property type="entry name" value="ATPase domain of HSP90 chaperone/DNA topoisomerase II/histidine kinase"/>
    <property type="match status" value="1"/>
</dbReference>
<evidence type="ECO:0000256" key="4">
    <source>
        <dbReference type="SAM" id="Phobius"/>
    </source>
</evidence>
<dbReference type="Pfam" id="PF07494">
    <property type="entry name" value="Reg_prop"/>
    <property type="match status" value="1"/>
</dbReference>
<evidence type="ECO:0000256" key="3">
    <source>
        <dbReference type="ARBA" id="ARBA00023012"/>
    </source>
</evidence>
<evidence type="ECO:0000256" key="2">
    <source>
        <dbReference type="ARBA" id="ARBA00022777"/>
    </source>
</evidence>
<dbReference type="CDD" id="cd16917">
    <property type="entry name" value="HATPase_UhpB-NarQ-NarX-like"/>
    <property type="match status" value="1"/>
</dbReference>
<dbReference type="Gene3D" id="2.60.40.10">
    <property type="entry name" value="Immunoglobulins"/>
    <property type="match status" value="1"/>
</dbReference>
<sequence>MLALLLTAAAGVRAQRLPFVNYSTAQGMVHNRTHTINQDGKGYIWIGTDLGINRYDGRTFKHFPAPAVKHYFARYSVRIGDKVLFAMDGIGLALCLGDSVQFICPKNLKPLNISGTAALSDRSFLFNEWQNGVVKMDEKGNAQVLHLPAIASNNSFVDMFRDSKGIIWLMSGSGLIVFPENDPAAARKLKALGNAYINCVRESRDGYIYIASFRGVFRISPQQRSQLSDAAIEPVFNKNQEVTAIAFDNTNHVWLSTVYDGIYKCDASGRNLDHYTIRNGLISQNTWNIFCDRENNIWIGTENGISKLPDHQFMSFDFSQVDFQSVKSSLHWDDSTMLLSNVMDIYCLRGSQLQRLKGFHSGIGYRSHILDKSPDGYLWVSKSVPLPAGNFKVYTLSFKFNGEQLTDSIAVSKLPGGPNEIFGRRGMISLPGNACLISTDKGMKVYRDKHFYPVVRTDSLPVNSLCSINSQSFWALLDNRKLVRYKILPLNAGADSFRLQTLEEDTSILNGKPVNSLFRDSRNRIWCYGVQCGAVILHLNPDGSIHHASVPGLSAFSSEIFNDISEDAKGHIWVATSAGLDEVTEDKNKFEVKRDRFGGRLCGKNIFFVTPFRAGLMVGSTGCAGIIGLQEEEDAYRPEVYITDLRINEITRRNLLYLELPELHPEEDNLRFSFTGIYFKDENLIRYAYMLEGIDKQWSTPSPEHMVTYSHLPPGKYIFHVKALAPDGLWSAKEAVFSFSIDSPFYTRWWFILLCTGACTGMLYAIYRYRIDQLLAIQQIRQSISKDLHDDIGATVSSISILANMANSDLVSEQKRRQFLDTIQDESKHVTESLSDIVWSISPKNDTLDIMFARMQRYASELFEAKNISYQFRLPEDISNIAFPMNRRQHVYLIFKEAVNNLVKYAGAGHADISVSVEDELFIMQISDDGSGFDIDSITPGNGIINMRKRAQEAGALLAIISKPGAGTRIRFMLRM</sequence>
<dbReference type="InterPro" id="IPR011123">
    <property type="entry name" value="Y_Y_Y"/>
</dbReference>
<organism evidence="6 7">
    <name type="scientific">Rurimicrobium arvi</name>
    <dbReference type="NCBI Taxonomy" id="2049916"/>
    <lineage>
        <taxon>Bacteria</taxon>
        <taxon>Pseudomonadati</taxon>
        <taxon>Bacteroidota</taxon>
        <taxon>Chitinophagia</taxon>
        <taxon>Chitinophagales</taxon>
        <taxon>Chitinophagaceae</taxon>
        <taxon>Rurimicrobium</taxon>
    </lineage>
</organism>
<dbReference type="Proteomes" id="UP001501410">
    <property type="component" value="Unassembled WGS sequence"/>
</dbReference>
<evidence type="ECO:0000313" key="6">
    <source>
        <dbReference type="EMBL" id="GAA4450007.1"/>
    </source>
</evidence>
<dbReference type="InterPro" id="IPR050482">
    <property type="entry name" value="Sensor_HK_TwoCompSys"/>
</dbReference>
<dbReference type="Pfam" id="PF07495">
    <property type="entry name" value="Y_Y_Y"/>
    <property type="match status" value="1"/>
</dbReference>
<dbReference type="InterPro" id="IPR005467">
    <property type="entry name" value="His_kinase_dom"/>
</dbReference>
<gene>
    <name evidence="6" type="ORF">GCM10023092_05210</name>
</gene>
<dbReference type="EMBL" id="BAABEZ010000002">
    <property type="protein sequence ID" value="GAA4450007.1"/>
    <property type="molecule type" value="Genomic_DNA"/>
</dbReference>
<dbReference type="InterPro" id="IPR015943">
    <property type="entry name" value="WD40/YVTN_repeat-like_dom_sf"/>
</dbReference>
<dbReference type="InterPro" id="IPR036890">
    <property type="entry name" value="HATPase_C_sf"/>
</dbReference>
<dbReference type="Pfam" id="PF07730">
    <property type="entry name" value="HisKA_3"/>
    <property type="match status" value="1"/>
</dbReference>
<keyword evidence="7" id="KW-1185">Reference proteome</keyword>
<dbReference type="InterPro" id="IPR003594">
    <property type="entry name" value="HATPase_dom"/>
</dbReference>
<feature type="domain" description="Histidine kinase" evidence="5">
    <location>
        <begin position="783"/>
        <end position="976"/>
    </location>
</feature>
<dbReference type="Gene3D" id="2.130.10.10">
    <property type="entry name" value="YVTN repeat-like/Quinoprotein amine dehydrogenase"/>
    <property type="match status" value="2"/>
</dbReference>
<dbReference type="Gene3D" id="1.20.5.1930">
    <property type="match status" value="1"/>
</dbReference>
<keyword evidence="4" id="KW-1133">Transmembrane helix</keyword>
<dbReference type="InterPro" id="IPR011110">
    <property type="entry name" value="Reg_prop"/>
</dbReference>
<evidence type="ECO:0000256" key="1">
    <source>
        <dbReference type="ARBA" id="ARBA00022679"/>
    </source>
</evidence>
<accession>A0ABP8MJV5</accession>